<dbReference type="Proteomes" id="UP000009080">
    <property type="component" value="Chromosome"/>
</dbReference>
<keyword evidence="2" id="KW-1185">Reference proteome</keyword>
<dbReference type="AlphaFoldDB" id="C5BKD7"/>
<dbReference type="KEGG" id="ttu:TERTU_2401"/>
<evidence type="ECO:0000313" key="1">
    <source>
        <dbReference type="EMBL" id="ACR14792.1"/>
    </source>
</evidence>
<accession>C5BKD7</accession>
<protein>
    <submittedName>
        <fullName evidence="1">Uncharacterized protein</fullName>
    </submittedName>
</protein>
<organism evidence="1 2">
    <name type="scientific">Teredinibacter turnerae (strain ATCC 39867 / T7901)</name>
    <dbReference type="NCBI Taxonomy" id="377629"/>
    <lineage>
        <taxon>Bacteria</taxon>
        <taxon>Pseudomonadati</taxon>
        <taxon>Pseudomonadota</taxon>
        <taxon>Gammaproteobacteria</taxon>
        <taxon>Cellvibrionales</taxon>
        <taxon>Cellvibrionaceae</taxon>
        <taxon>Teredinibacter</taxon>
    </lineage>
</organism>
<sequence>MFNDSCGDSRQNDLGQRREMMQWRADFLDGSKVQGKLLPISGKIMGRKSRL</sequence>
<proteinExistence type="predicted"/>
<gene>
    <name evidence="1" type="ordered locus">TERTU_2401</name>
</gene>
<dbReference type="HOGENOM" id="CLU_3104847_0_0_6"/>
<name>C5BKD7_TERTT</name>
<reference evidence="1 2" key="1">
    <citation type="journal article" date="2009" name="PLoS ONE">
        <title>The complete genome of Teredinibacter turnerae T7901: an intracellular endosymbiont of marine wood-boring bivalves (shipworms).</title>
        <authorList>
            <person name="Yang J.C."/>
            <person name="Madupu R."/>
            <person name="Durkin A.S."/>
            <person name="Ekborg N.A."/>
            <person name="Pedamallu C.S."/>
            <person name="Hostetler J.B."/>
            <person name="Radune D."/>
            <person name="Toms B.S."/>
            <person name="Henrissat B."/>
            <person name="Coutinho P.M."/>
            <person name="Schwarz S."/>
            <person name="Field L."/>
            <person name="Trindade-Silva A.E."/>
            <person name="Soares C.A.G."/>
            <person name="Elshahawi S."/>
            <person name="Hanora A."/>
            <person name="Schmidt E.W."/>
            <person name="Haygood M.G."/>
            <person name="Posfai J."/>
            <person name="Benner J."/>
            <person name="Madinger C."/>
            <person name="Nove J."/>
            <person name="Anton B."/>
            <person name="Chaudhary K."/>
            <person name="Foster J."/>
            <person name="Holman A."/>
            <person name="Kumar S."/>
            <person name="Lessard P.A."/>
            <person name="Luyten Y.A."/>
            <person name="Slatko B."/>
            <person name="Wood N."/>
            <person name="Wu B."/>
            <person name="Teplitski M."/>
            <person name="Mougous J.D."/>
            <person name="Ward N."/>
            <person name="Eisen J.A."/>
            <person name="Badger J.H."/>
            <person name="Distel D.L."/>
        </authorList>
    </citation>
    <scope>NUCLEOTIDE SEQUENCE [LARGE SCALE GENOMIC DNA]</scope>
    <source>
        <strain evidence="2">ATCC 39867 / T7901</strain>
    </source>
</reference>
<evidence type="ECO:0000313" key="2">
    <source>
        <dbReference type="Proteomes" id="UP000009080"/>
    </source>
</evidence>
<dbReference type="EMBL" id="CP001614">
    <property type="protein sequence ID" value="ACR14792.1"/>
    <property type="molecule type" value="Genomic_DNA"/>
</dbReference>